<protein>
    <submittedName>
        <fullName evidence="4">EAL domain protein</fullName>
    </submittedName>
</protein>
<sequence length="375" mass="41451">MGRVSDAEADDTGESVPWLEHRAAEDEDPIRITLERLPFRIGRASEADFVIHSTRVSKEHAEIDRRRNTWVVRDLGSRNGTFVNGERVTEPRRLRPGDVVHVANRSFSFHLGRATSQRDDATVLGTSGGELVGVRDLALAISQRRVHAVFQPIVDLATGALRGYECLGRSDVPREIGEPPRSIGELFRSAEAQGRAAELSRLLREVQLADAPLLAGDGLRFFLNVHPAELEDDSLIDALAEASQRVGRGRLTVIEIHESTITDLSAMGRLRERLRERAIEIAYDDFGAGQSRLRELAEVPPDFIKLDLSLVRDIDQSPARRDLVAALTRVMRDLGIRVLAEGIETQGERDVCLEIGCELGQGYLIARPARVSSGP</sequence>
<accession>A0A0F6SF60</accession>
<dbReference type="GO" id="GO:0071111">
    <property type="term" value="F:cyclic-guanylate-specific phosphodiesterase activity"/>
    <property type="evidence" value="ECO:0007669"/>
    <property type="project" value="InterPro"/>
</dbReference>
<dbReference type="SMART" id="SM00240">
    <property type="entry name" value="FHA"/>
    <property type="match status" value="1"/>
</dbReference>
<dbReference type="Pfam" id="PF00498">
    <property type="entry name" value="FHA"/>
    <property type="match status" value="1"/>
</dbReference>
<dbReference type="CDD" id="cd01948">
    <property type="entry name" value="EAL"/>
    <property type="match status" value="1"/>
</dbReference>
<dbReference type="Proteomes" id="UP000034883">
    <property type="component" value="Chromosome"/>
</dbReference>
<dbReference type="InterPro" id="IPR000253">
    <property type="entry name" value="FHA_dom"/>
</dbReference>
<dbReference type="InterPro" id="IPR008984">
    <property type="entry name" value="SMAD_FHA_dom_sf"/>
</dbReference>
<feature type="domain" description="FHA" evidence="2">
    <location>
        <begin position="39"/>
        <end position="88"/>
    </location>
</feature>
<dbReference type="InterPro" id="IPR001633">
    <property type="entry name" value="EAL_dom"/>
</dbReference>
<evidence type="ECO:0000313" key="5">
    <source>
        <dbReference type="Proteomes" id="UP000034883"/>
    </source>
</evidence>
<dbReference type="InterPro" id="IPR035919">
    <property type="entry name" value="EAL_sf"/>
</dbReference>
<dbReference type="EMBL" id="CP011125">
    <property type="protein sequence ID" value="AKF06379.1"/>
    <property type="molecule type" value="Genomic_DNA"/>
</dbReference>
<dbReference type="CDD" id="cd00060">
    <property type="entry name" value="FHA"/>
    <property type="match status" value="1"/>
</dbReference>
<dbReference type="PROSITE" id="PS50883">
    <property type="entry name" value="EAL"/>
    <property type="match status" value="1"/>
</dbReference>
<feature type="region of interest" description="Disordered" evidence="1">
    <location>
        <begin position="1"/>
        <end position="22"/>
    </location>
</feature>
<reference evidence="4 5" key="1">
    <citation type="submission" date="2015-03" db="EMBL/GenBank/DDBJ databases">
        <title>Genome assembly of Sandaracinus amylolyticus DSM 53668.</title>
        <authorList>
            <person name="Sharma G."/>
            <person name="Subramanian S."/>
        </authorList>
    </citation>
    <scope>NUCLEOTIDE SEQUENCE [LARGE SCALE GENOMIC DNA]</scope>
    <source>
        <strain evidence="4 5">DSM 53668</strain>
    </source>
</reference>
<feature type="domain" description="EAL" evidence="3">
    <location>
        <begin position="130"/>
        <end position="375"/>
    </location>
</feature>
<evidence type="ECO:0000259" key="2">
    <source>
        <dbReference type="PROSITE" id="PS50006"/>
    </source>
</evidence>
<organism evidence="4 5">
    <name type="scientific">Sandaracinus amylolyticus</name>
    <dbReference type="NCBI Taxonomy" id="927083"/>
    <lineage>
        <taxon>Bacteria</taxon>
        <taxon>Pseudomonadati</taxon>
        <taxon>Myxococcota</taxon>
        <taxon>Polyangia</taxon>
        <taxon>Polyangiales</taxon>
        <taxon>Sandaracinaceae</taxon>
        <taxon>Sandaracinus</taxon>
    </lineage>
</organism>
<proteinExistence type="predicted"/>
<evidence type="ECO:0000259" key="3">
    <source>
        <dbReference type="PROSITE" id="PS50883"/>
    </source>
</evidence>
<dbReference type="OrthoDB" id="9813903at2"/>
<dbReference type="PANTHER" id="PTHR33121">
    <property type="entry name" value="CYCLIC DI-GMP PHOSPHODIESTERASE PDEF"/>
    <property type="match status" value="1"/>
</dbReference>
<dbReference type="SUPFAM" id="SSF49879">
    <property type="entry name" value="SMAD/FHA domain"/>
    <property type="match status" value="1"/>
</dbReference>
<dbReference type="Gene3D" id="3.20.20.450">
    <property type="entry name" value="EAL domain"/>
    <property type="match status" value="1"/>
</dbReference>
<dbReference type="KEGG" id="samy:DB32_003528"/>
<dbReference type="SUPFAM" id="SSF141868">
    <property type="entry name" value="EAL domain-like"/>
    <property type="match status" value="1"/>
</dbReference>
<evidence type="ECO:0000256" key="1">
    <source>
        <dbReference type="SAM" id="MobiDB-lite"/>
    </source>
</evidence>
<dbReference type="SMART" id="SM00052">
    <property type="entry name" value="EAL"/>
    <property type="match status" value="1"/>
</dbReference>
<dbReference type="InterPro" id="IPR050706">
    <property type="entry name" value="Cyclic-di-GMP_PDE-like"/>
</dbReference>
<keyword evidence="5" id="KW-1185">Reference proteome</keyword>
<evidence type="ECO:0000313" key="4">
    <source>
        <dbReference type="EMBL" id="AKF06379.1"/>
    </source>
</evidence>
<dbReference type="Pfam" id="PF00563">
    <property type="entry name" value="EAL"/>
    <property type="match status" value="1"/>
</dbReference>
<gene>
    <name evidence="4" type="ORF">DB32_003528</name>
</gene>
<name>A0A0F6SF60_9BACT</name>
<dbReference type="AlphaFoldDB" id="A0A0F6SF60"/>
<dbReference type="Gene3D" id="2.60.200.20">
    <property type="match status" value="1"/>
</dbReference>
<dbReference type="STRING" id="927083.DB32_003528"/>
<dbReference type="PROSITE" id="PS50006">
    <property type="entry name" value="FHA_DOMAIN"/>
    <property type="match status" value="1"/>
</dbReference>
<dbReference type="PANTHER" id="PTHR33121:SF76">
    <property type="entry name" value="SIGNALING PROTEIN"/>
    <property type="match status" value="1"/>
</dbReference>